<feature type="domain" description="NAD(P)-binding" evidence="1">
    <location>
        <begin position="35"/>
        <end position="162"/>
    </location>
</feature>
<dbReference type="Gene3D" id="3.40.50.720">
    <property type="entry name" value="NAD(P)-binding Rossmann-like Domain"/>
    <property type="match status" value="1"/>
</dbReference>
<keyword evidence="3" id="KW-1185">Reference proteome</keyword>
<dbReference type="EMBL" id="BAAAUT010000012">
    <property type="protein sequence ID" value="GAA3128131.1"/>
    <property type="molecule type" value="Genomic_DNA"/>
</dbReference>
<dbReference type="SUPFAM" id="SSF51735">
    <property type="entry name" value="NAD(P)-binding Rossmann-fold domains"/>
    <property type="match status" value="1"/>
</dbReference>
<protein>
    <submittedName>
        <fullName evidence="2">NAD(P)H-binding protein</fullName>
    </submittedName>
</protein>
<dbReference type="PANTHER" id="PTHR43162">
    <property type="match status" value="1"/>
</dbReference>
<organism evidence="2 3">
    <name type="scientific">Planomonospora alba</name>
    <dbReference type="NCBI Taxonomy" id="161354"/>
    <lineage>
        <taxon>Bacteria</taxon>
        <taxon>Bacillati</taxon>
        <taxon>Actinomycetota</taxon>
        <taxon>Actinomycetes</taxon>
        <taxon>Streptosporangiales</taxon>
        <taxon>Streptosporangiaceae</taxon>
        <taxon>Planomonospora</taxon>
    </lineage>
</organism>
<dbReference type="InterPro" id="IPR051604">
    <property type="entry name" value="Ergot_Alk_Oxidoreductase"/>
</dbReference>
<comment type="caution">
    <text evidence="2">The sequence shown here is derived from an EMBL/GenBank/DDBJ whole genome shotgun (WGS) entry which is preliminary data.</text>
</comment>
<dbReference type="Pfam" id="PF13460">
    <property type="entry name" value="NAD_binding_10"/>
    <property type="match status" value="1"/>
</dbReference>
<evidence type="ECO:0000313" key="3">
    <source>
        <dbReference type="Proteomes" id="UP001500320"/>
    </source>
</evidence>
<reference evidence="3" key="1">
    <citation type="journal article" date="2019" name="Int. J. Syst. Evol. Microbiol.">
        <title>The Global Catalogue of Microorganisms (GCM) 10K type strain sequencing project: providing services to taxonomists for standard genome sequencing and annotation.</title>
        <authorList>
            <consortium name="The Broad Institute Genomics Platform"/>
            <consortium name="The Broad Institute Genome Sequencing Center for Infectious Disease"/>
            <person name="Wu L."/>
            <person name="Ma J."/>
        </authorList>
    </citation>
    <scope>NUCLEOTIDE SEQUENCE [LARGE SCALE GENOMIC DNA]</scope>
    <source>
        <strain evidence="3">JCM 9373</strain>
    </source>
</reference>
<proteinExistence type="predicted"/>
<accession>A0ABP6MZA0</accession>
<gene>
    <name evidence="2" type="ORF">GCM10010466_18580</name>
</gene>
<dbReference type="Gene3D" id="3.90.25.10">
    <property type="entry name" value="UDP-galactose 4-epimerase, domain 1"/>
    <property type="match status" value="1"/>
</dbReference>
<name>A0ABP6MZA0_9ACTN</name>
<dbReference type="Proteomes" id="UP001500320">
    <property type="component" value="Unassembled WGS sequence"/>
</dbReference>
<dbReference type="PANTHER" id="PTHR43162:SF1">
    <property type="entry name" value="PRESTALK A DIFFERENTIATION PROTEIN A"/>
    <property type="match status" value="1"/>
</dbReference>
<evidence type="ECO:0000313" key="2">
    <source>
        <dbReference type="EMBL" id="GAA3128131.1"/>
    </source>
</evidence>
<sequence>MVGGTGKTGRRVAAGLRARGLPVRIGSRKGDPPFDWADPETWESALRDVAAVYIAYHPDLAVPGAAEAVGGLAARAAAAGVRRLVLLSGRGEEEARRSEDAVRDSGAEWTIVRASWFFQNFDEGHLLEPVLGGTVALPAGDVAEPFVDAGDVADVAVAALTGPGHAGEVYEVTGPRLLTFAEAAAEISRAAGREVRYVSVSADGYAAMLAEYGVPAGEAEVLAGMFAEILDGRNAWLGDGVQRALGRPPRDFADYAKAAAATGVWSG</sequence>
<evidence type="ECO:0000259" key="1">
    <source>
        <dbReference type="Pfam" id="PF13460"/>
    </source>
</evidence>
<dbReference type="InterPro" id="IPR016040">
    <property type="entry name" value="NAD(P)-bd_dom"/>
</dbReference>
<dbReference type="InterPro" id="IPR036291">
    <property type="entry name" value="NAD(P)-bd_dom_sf"/>
</dbReference>